<proteinExistence type="predicted"/>
<reference evidence="1 2" key="1">
    <citation type="submission" date="2023-07" db="EMBL/GenBank/DDBJ databases">
        <title>Sorghum-associated microbial communities from plants grown in Nebraska, USA.</title>
        <authorList>
            <person name="Schachtman D."/>
        </authorList>
    </citation>
    <scope>NUCLEOTIDE SEQUENCE [LARGE SCALE GENOMIC DNA]</scope>
    <source>
        <strain evidence="1 2">CC49</strain>
    </source>
</reference>
<gene>
    <name evidence="1" type="ORF">J2X94_002502</name>
</gene>
<comment type="caution">
    <text evidence="1">The sequence shown here is derived from an EMBL/GenBank/DDBJ whole genome shotgun (WGS) entry which is preliminary data.</text>
</comment>
<protein>
    <submittedName>
        <fullName evidence="1">Uncharacterized protein</fullName>
    </submittedName>
</protein>
<accession>A0ABT9TD04</accession>
<keyword evidence="2" id="KW-1185">Reference proteome</keyword>
<dbReference type="Proteomes" id="UP001244623">
    <property type="component" value="Unassembled WGS sequence"/>
</dbReference>
<evidence type="ECO:0000313" key="2">
    <source>
        <dbReference type="Proteomes" id="UP001244623"/>
    </source>
</evidence>
<sequence length="42" mass="4632">MSDGSAVITVWHALTEKIGQVSKSIVGTWQKISALMDWLSKE</sequence>
<organism evidence="1 2">
    <name type="scientific">[Curtobacterium] plantarum</name>
    <dbReference type="NCBI Taxonomy" id="221276"/>
    <lineage>
        <taxon>Bacteria</taxon>
        <taxon>Pseudomonadati</taxon>
        <taxon>Pseudomonadota</taxon>
        <taxon>Gammaproteobacteria</taxon>
        <taxon>Enterobacterales</taxon>
        <taxon>Erwiniaceae</taxon>
        <taxon>Pantoea</taxon>
    </lineage>
</organism>
<dbReference type="EMBL" id="JAUSSJ010000003">
    <property type="protein sequence ID" value="MDQ0020348.1"/>
    <property type="molecule type" value="Genomic_DNA"/>
</dbReference>
<evidence type="ECO:0000313" key="1">
    <source>
        <dbReference type="EMBL" id="MDQ0020348.1"/>
    </source>
</evidence>
<name>A0ABT9TD04_9GAMM</name>